<evidence type="ECO:0000313" key="3">
    <source>
        <dbReference type="Proteomes" id="UP000308707"/>
    </source>
</evidence>
<dbReference type="EMBL" id="SZUA01000002">
    <property type="protein sequence ID" value="TKR30629.1"/>
    <property type="molecule type" value="Genomic_DNA"/>
</dbReference>
<protein>
    <submittedName>
        <fullName evidence="2">Alpha/beta hydrolase</fullName>
    </submittedName>
</protein>
<feature type="domain" description="AB hydrolase-1" evidence="1">
    <location>
        <begin position="78"/>
        <end position="320"/>
    </location>
</feature>
<dbReference type="RefSeq" id="WP_137267059.1">
    <property type="nucleotide sequence ID" value="NZ_SZUA01000002.1"/>
</dbReference>
<dbReference type="InterPro" id="IPR050266">
    <property type="entry name" value="AB_hydrolase_sf"/>
</dbReference>
<gene>
    <name evidence="2" type="ORF">FCE95_10995</name>
</gene>
<comment type="caution">
    <text evidence="2">The sequence shown here is derived from an EMBL/GenBank/DDBJ whole genome shotgun (WGS) entry which is preliminary data.</text>
</comment>
<organism evidence="2 3">
    <name type="scientific">Luteimonas gilva</name>
    <dbReference type="NCBI Taxonomy" id="2572684"/>
    <lineage>
        <taxon>Bacteria</taxon>
        <taxon>Pseudomonadati</taxon>
        <taxon>Pseudomonadota</taxon>
        <taxon>Gammaproteobacteria</taxon>
        <taxon>Lysobacterales</taxon>
        <taxon>Lysobacteraceae</taxon>
        <taxon>Luteimonas</taxon>
    </lineage>
</organism>
<keyword evidence="2" id="KW-0378">Hydrolase</keyword>
<dbReference type="Gene3D" id="3.40.50.1820">
    <property type="entry name" value="alpha/beta hydrolase"/>
    <property type="match status" value="1"/>
</dbReference>
<dbReference type="PANTHER" id="PTHR43798">
    <property type="entry name" value="MONOACYLGLYCEROL LIPASE"/>
    <property type="match status" value="1"/>
</dbReference>
<name>A0A4U5JW03_9GAMM</name>
<dbReference type="InterPro" id="IPR029058">
    <property type="entry name" value="AB_hydrolase_fold"/>
</dbReference>
<dbReference type="OrthoDB" id="9780134at2"/>
<dbReference type="GO" id="GO:0016020">
    <property type="term" value="C:membrane"/>
    <property type="evidence" value="ECO:0007669"/>
    <property type="project" value="TreeGrafter"/>
</dbReference>
<dbReference type="SUPFAM" id="SSF53474">
    <property type="entry name" value="alpha/beta-Hydrolases"/>
    <property type="match status" value="1"/>
</dbReference>
<dbReference type="AlphaFoldDB" id="A0A4U5JW03"/>
<sequence>MHRRDAIKISMLGLAMAALPSGGRATPASASAPPQLQRAAWRHGGETLQLALTRQAAPGDAVLYVHGATFPAALSAGWRMDGMSWLDHWQGAGLDAWALDFAGYGHSDRPRAFDADATASPPFGRCTDAAAQIGVALRHIRAARPGAPIHVVAHSWGTLPAQQAAIDYPDLVSRLVLFGPVATREGPREETPAPAWSLIDAAYQRPRQRAGLPANEPTPVSEAEIDRWCAAYLDSDPTSAQRTPRSAKVPNGPGADIDALWAGQSLVDSARIRQPTLIVRGDWDHIAADADAKRLYDALTGTRDKRDVKISGGNHWLHLQPRREALWAETLSFLREGARA</sequence>
<reference evidence="2 3" key="1">
    <citation type="submission" date="2019-04" db="EMBL/GenBank/DDBJ databases">
        <title>Reference strain of H23.</title>
        <authorList>
            <person name="Luo X."/>
        </authorList>
    </citation>
    <scope>NUCLEOTIDE SEQUENCE [LARGE SCALE GENOMIC DNA]</scope>
    <source>
        <strain evidence="2 3">H23</strain>
    </source>
</reference>
<dbReference type="Proteomes" id="UP000308707">
    <property type="component" value="Unassembled WGS sequence"/>
</dbReference>
<evidence type="ECO:0000259" key="1">
    <source>
        <dbReference type="Pfam" id="PF00561"/>
    </source>
</evidence>
<accession>A0A4U5JW03</accession>
<dbReference type="Pfam" id="PF00561">
    <property type="entry name" value="Abhydrolase_1"/>
    <property type="match status" value="1"/>
</dbReference>
<keyword evidence="3" id="KW-1185">Reference proteome</keyword>
<evidence type="ECO:0000313" key="2">
    <source>
        <dbReference type="EMBL" id="TKR30629.1"/>
    </source>
</evidence>
<proteinExistence type="predicted"/>
<dbReference type="InterPro" id="IPR000073">
    <property type="entry name" value="AB_hydrolase_1"/>
</dbReference>
<dbReference type="PANTHER" id="PTHR43798:SF33">
    <property type="entry name" value="HYDROLASE, PUTATIVE (AFU_ORTHOLOGUE AFUA_2G14860)-RELATED"/>
    <property type="match status" value="1"/>
</dbReference>
<dbReference type="GO" id="GO:0016787">
    <property type="term" value="F:hydrolase activity"/>
    <property type="evidence" value="ECO:0007669"/>
    <property type="project" value="UniProtKB-KW"/>
</dbReference>